<evidence type="ECO:0000256" key="8">
    <source>
        <dbReference type="ARBA" id="ARBA00022723"/>
    </source>
</evidence>
<feature type="domain" description="Radical SAM core" evidence="18">
    <location>
        <begin position="50"/>
        <end position="286"/>
    </location>
</feature>
<keyword evidence="12 15" id="KW-0627">Porphyrin biosynthesis</keyword>
<dbReference type="AlphaFoldDB" id="A0A1I2P655"/>
<dbReference type="UniPathway" id="UPA00251">
    <property type="reaction ID" value="UER00323"/>
</dbReference>
<dbReference type="OrthoDB" id="9808022at2"/>
<organism evidence="19 20">
    <name type="scientific">Neptunomonas qingdaonensis</name>
    <dbReference type="NCBI Taxonomy" id="1045558"/>
    <lineage>
        <taxon>Bacteria</taxon>
        <taxon>Pseudomonadati</taxon>
        <taxon>Pseudomonadota</taxon>
        <taxon>Gammaproteobacteria</taxon>
        <taxon>Oceanospirillales</taxon>
        <taxon>Oceanospirillaceae</taxon>
        <taxon>Neptunomonas</taxon>
    </lineage>
</organism>
<evidence type="ECO:0000256" key="7">
    <source>
        <dbReference type="ARBA" id="ARBA00022691"/>
    </source>
</evidence>
<reference evidence="20" key="1">
    <citation type="submission" date="2016-10" db="EMBL/GenBank/DDBJ databases">
        <authorList>
            <person name="Varghese N."/>
            <person name="Submissions S."/>
        </authorList>
    </citation>
    <scope>NUCLEOTIDE SEQUENCE [LARGE SCALE GENOMIC DNA]</scope>
    <source>
        <strain evidence="20">CGMCC 1.10971</strain>
    </source>
</reference>
<evidence type="ECO:0000256" key="12">
    <source>
        <dbReference type="ARBA" id="ARBA00023244"/>
    </source>
</evidence>
<comment type="function">
    <text evidence="13">Involved in the heme biosynthesis. Catalyzes the anaerobic oxidative decarboxylation of propionate groups of rings A and B of coproporphyrinogen III to yield the vinyl groups in protoporphyrinogen IX.</text>
</comment>
<dbReference type="PANTHER" id="PTHR13932">
    <property type="entry name" value="COPROPORPHYRINIGEN III OXIDASE"/>
    <property type="match status" value="1"/>
</dbReference>
<comment type="subcellular location">
    <subcellularLocation>
        <location evidence="1 15">Cytoplasm</location>
    </subcellularLocation>
</comment>
<dbReference type="EMBL" id="FOOU01000003">
    <property type="protein sequence ID" value="SFG11588.1"/>
    <property type="molecule type" value="Genomic_DNA"/>
</dbReference>
<comment type="catalytic activity">
    <reaction evidence="14 15">
        <text>coproporphyrinogen III + 2 S-adenosyl-L-methionine = protoporphyrinogen IX + 2 5'-deoxyadenosine + 2 L-methionine + 2 CO2</text>
        <dbReference type="Rhea" id="RHEA:15425"/>
        <dbReference type="ChEBI" id="CHEBI:16526"/>
        <dbReference type="ChEBI" id="CHEBI:17319"/>
        <dbReference type="ChEBI" id="CHEBI:57307"/>
        <dbReference type="ChEBI" id="CHEBI:57309"/>
        <dbReference type="ChEBI" id="CHEBI:57844"/>
        <dbReference type="ChEBI" id="CHEBI:59789"/>
        <dbReference type="EC" id="1.3.98.3"/>
    </reaction>
</comment>
<name>A0A1I2P655_9GAMM</name>
<dbReference type="InterPro" id="IPR004558">
    <property type="entry name" value="Coprogen_oxidase_HemN"/>
</dbReference>
<accession>A0A1I2P655</accession>
<evidence type="ECO:0000256" key="11">
    <source>
        <dbReference type="ARBA" id="ARBA00023014"/>
    </source>
</evidence>
<keyword evidence="9 15" id="KW-0560">Oxidoreductase</keyword>
<dbReference type="InterPro" id="IPR007197">
    <property type="entry name" value="rSAM"/>
</dbReference>
<feature type="binding site" evidence="16">
    <location>
        <position position="190"/>
    </location>
    <ligand>
        <name>S-adenosyl-L-methionine</name>
        <dbReference type="ChEBI" id="CHEBI:59789"/>
        <label>2</label>
    </ligand>
</feature>
<dbReference type="InterPro" id="IPR006638">
    <property type="entry name" value="Elp3/MiaA/NifB-like_rSAM"/>
</dbReference>
<evidence type="ECO:0000256" key="6">
    <source>
        <dbReference type="ARBA" id="ARBA00022490"/>
    </source>
</evidence>
<dbReference type="SFLD" id="SFLDG01082">
    <property type="entry name" value="B12-binding_domain_containing"/>
    <property type="match status" value="1"/>
</dbReference>
<dbReference type="SMART" id="SM00729">
    <property type="entry name" value="Elp3"/>
    <property type="match status" value="1"/>
</dbReference>
<evidence type="ECO:0000313" key="20">
    <source>
        <dbReference type="Proteomes" id="UP000198623"/>
    </source>
</evidence>
<dbReference type="FunFam" id="1.10.10.920:FF:000002">
    <property type="entry name" value="Coproporphyrinogen-III oxidase"/>
    <property type="match status" value="1"/>
</dbReference>
<evidence type="ECO:0000259" key="18">
    <source>
        <dbReference type="PROSITE" id="PS51918"/>
    </source>
</evidence>
<dbReference type="GO" id="GO:0046872">
    <property type="term" value="F:metal ion binding"/>
    <property type="evidence" value="ECO:0007669"/>
    <property type="project" value="UniProtKB-KW"/>
</dbReference>
<keyword evidence="6 15" id="KW-0963">Cytoplasm</keyword>
<keyword evidence="7 15" id="KW-0949">S-adenosyl-L-methionine</keyword>
<dbReference type="GO" id="GO:0051989">
    <property type="term" value="F:coproporphyrinogen dehydrogenase activity"/>
    <property type="evidence" value="ECO:0007669"/>
    <property type="project" value="UniProtKB-EC"/>
</dbReference>
<feature type="binding site" evidence="17">
    <location>
        <position position="69"/>
    </location>
    <ligand>
        <name>[4Fe-4S] cluster</name>
        <dbReference type="ChEBI" id="CHEBI:49883"/>
        <note>4Fe-4S-S-AdoMet</note>
    </ligand>
</feature>
<dbReference type="SFLD" id="SFLDS00029">
    <property type="entry name" value="Radical_SAM"/>
    <property type="match status" value="1"/>
</dbReference>
<evidence type="ECO:0000256" key="3">
    <source>
        <dbReference type="ARBA" id="ARBA00005493"/>
    </source>
</evidence>
<feature type="binding site" evidence="16">
    <location>
        <position position="335"/>
    </location>
    <ligand>
        <name>S-adenosyl-L-methionine</name>
        <dbReference type="ChEBI" id="CHEBI:59789"/>
        <label>1</label>
    </ligand>
</feature>
<evidence type="ECO:0000256" key="4">
    <source>
        <dbReference type="ARBA" id="ARBA00011245"/>
    </source>
</evidence>
<keyword evidence="20" id="KW-1185">Reference proteome</keyword>
<dbReference type="InterPro" id="IPR023404">
    <property type="entry name" value="rSAM_horseshoe"/>
</dbReference>
<evidence type="ECO:0000256" key="13">
    <source>
        <dbReference type="ARBA" id="ARBA00024295"/>
    </source>
</evidence>
<dbReference type="SFLD" id="SFLDG01065">
    <property type="entry name" value="anaerobic_coproporphyrinogen-I"/>
    <property type="match status" value="1"/>
</dbReference>
<feature type="binding site" evidence="16">
    <location>
        <position position="151"/>
    </location>
    <ligand>
        <name>S-adenosyl-L-methionine</name>
        <dbReference type="ChEBI" id="CHEBI:59789"/>
        <label>1</label>
    </ligand>
</feature>
<dbReference type="PIRSF" id="PIRSF000167">
    <property type="entry name" value="HemN"/>
    <property type="match status" value="1"/>
</dbReference>
<comment type="pathway">
    <text evidence="2 15">Porphyrin-containing compound metabolism; protoporphyrin-IX biosynthesis; protoporphyrinogen-IX from coproporphyrinogen-III (AdoMet route): step 1/1.</text>
</comment>
<dbReference type="Proteomes" id="UP000198623">
    <property type="component" value="Unassembled WGS sequence"/>
</dbReference>
<dbReference type="Gene3D" id="3.80.30.20">
    <property type="entry name" value="tm_1862 like domain"/>
    <property type="match status" value="1"/>
</dbReference>
<evidence type="ECO:0000256" key="17">
    <source>
        <dbReference type="PIRSR" id="PIRSR000167-2"/>
    </source>
</evidence>
<keyword evidence="11 15" id="KW-0411">Iron-sulfur</keyword>
<dbReference type="RefSeq" id="WP_090725909.1">
    <property type="nucleotide sequence ID" value="NZ_FOOU01000003.1"/>
</dbReference>
<dbReference type="SUPFAM" id="SSF102114">
    <property type="entry name" value="Radical SAM enzymes"/>
    <property type="match status" value="1"/>
</dbReference>
<keyword evidence="8 15" id="KW-0479">Metal-binding</keyword>
<gene>
    <name evidence="19" type="ORF">SAMN05216175_103289</name>
</gene>
<dbReference type="InterPro" id="IPR010723">
    <property type="entry name" value="HemN_C"/>
</dbReference>
<dbReference type="EC" id="1.3.98.3" evidence="15"/>
<feature type="binding site" evidence="16">
    <location>
        <begin position="117"/>
        <end position="118"/>
    </location>
    <ligand>
        <name>S-adenosyl-L-methionine</name>
        <dbReference type="ChEBI" id="CHEBI:59789"/>
        <label>2</label>
    </ligand>
</feature>
<feature type="binding site" evidence="16">
    <location>
        <position position="116"/>
    </location>
    <ligand>
        <name>S-adenosyl-L-methionine</name>
        <dbReference type="ChEBI" id="CHEBI:59789"/>
        <label>1</label>
    </ligand>
</feature>
<evidence type="ECO:0000256" key="10">
    <source>
        <dbReference type="ARBA" id="ARBA00023004"/>
    </source>
</evidence>
<sequence>MSLDKTISWDLDLIKRYDLSGPRYTSYPTAIQFDTWLSETQLVESGQTTTDTSAPLSLYIHIPFCAHVCYFCACNKVITRNRKKAQPYLDTLYKEIEQVAKWYSDKRIVNQLHWGGGTPTFISDEQMAELMNKIKQEFNLLEDDSGDYSIEIDPREASYETMQTLRKVGFNRISLGVQDVNPAVQEAVNRIQPTEQTAAVLKSARELGFKSINMDLIYGLPHQTFESFNETLDTVVAMSPDRLSVFNYAHMPDRFRSQKHINAADLPSPETKLAIHESTINKLLAAGYVYIGMDHFAKPDDELALAQQSGHLHRNFQGYTTHSDCDLVAMGVSAISQIGDVYYQNEHDITAYTNAVETRASAIRRGVKLSTDDHIRRAVITQLICHFELDPTSIEEEFNIDFKEYFAQEQVELQHFDKDGLIRLDGQRIIVTAAGRLLIRRICMAFDRYIPKQQPTQGFSRII</sequence>
<evidence type="ECO:0000256" key="16">
    <source>
        <dbReference type="PIRSR" id="PIRSR000167-1"/>
    </source>
</evidence>
<feature type="binding site" evidence="16">
    <location>
        <begin position="71"/>
        <end position="73"/>
    </location>
    <ligand>
        <name>S-adenosyl-L-methionine</name>
        <dbReference type="ChEBI" id="CHEBI:59789"/>
        <label>2</label>
    </ligand>
</feature>
<dbReference type="GO" id="GO:0005737">
    <property type="term" value="C:cytoplasm"/>
    <property type="evidence" value="ECO:0007669"/>
    <property type="project" value="UniProtKB-SubCell"/>
</dbReference>
<dbReference type="GO" id="GO:0004109">
    <property type="term" value="F:coproporphyrinogen oxidase activity"/>
    <property type="evidence" value="ECO:0007669"/>
    <property type="project" value="InterPro"/>
</dbReference>
<comment type="cofactor">
    <cofactor evidence="15 17">
        <name>[4Fe-4S] cluster</name>
        <dbReference type="ChEBI" id="CHEBI:49883"/>
    </cofactor>
    <text evidence="15 17">Binds 1 [4Fe-4S] cluster. The cluster is coordinated with 3 cysteines and an exchangeable S-adenosyl-L-methionine.</text>
</comment>
<dbReference type="SFLD" id="SFLDF00277">
    <property type="entry name" value="oxygen-independent_coproporphy"/>
    <property type="match status" value="1"/>
</dbReference>
<dbReference type="Pfam" id="PF06969">
    <property type="entry name" value="HemN_C"/>
    <property type="match status" value="1"/>
</dbReference>
<protein>
    <recommendedName>
        <fullName evidence="15">Coproporphyrinogen-III oxidase</fullName>
        <ecNumber evidence="15">1.3.98.3</ecNumber>
    </recommendedName>
</protein>
<evidence type="ECO:0000256" key="2">
    <source>
        <dbReference type="ARBA" id="ARBA00004785"/>
    </source>
</evidence>
<feature type="binding site" evidence="17">
    <location>
        <position position="65"/>
    </location>
    <ligand>
        <name>[4Fe-4S] cluster</name>
        <dbReference type="ChEBI" id="CHEBI:49883"/>
        <note>4Fe-4S-S-AdoMet</note>
    </ligand>
</feature>
<feature type="binding site" evidence="16">
    <location>
        <position position="249"/>
    </location>
    <ligand>
        <name>S-adenosyl-L-methionine</name>
        <dbReference type="ChEBI" id="CHEBI:59789"/>
        <label>2</label>
    </ligand>
</feature>
<dbReference type="PROSITE" id="PS51918">
    <property type="entry name" value="RADICAL_SAM"/>
    <property type="match status" value="1"/>
</dbReference>
<comment type="similarity">
    <text evidence="3 15">Belongs to the anaerobic coproporphyrinogen-III oxidase family.</text>
</comment>
<dbReference type="GO" id="GO:0051539">
    <property type="term" value="F:4 iron, 4 sulfur cluster binding"/>
    <property type="evidence" value="ECO:0007669"/>
    <property type="project" value="UniProtKB-KW"/>
</dbReference>
<evidence type="ECO:0000256" key="15">
    <source>
        <dbReference type="PIRNR" id="PIRNR000167"/>
    </source>
</evidence>
<evidence type="ECO:0000256" key="9">
    <source>
        <dbReference type="ARBA" id="ARBA00023002"/>
    </source>
</evidence>
<dbReference type="CDD" id="cd01335">
    <property type="entry name" value="Radical_SAM"/>
    <property type="match status" value="1"/>
</dbReference>
<dbReference type="NCBIfam" id="TIGR00538">
    <property type="entry name" value="hemN"/>
    <property type="match status" value="1"/>
</dbReference>
<dbReference type="STRING" id="1045558.SAMN05216175_103289"/>
<comment type="subunit">
    <text evidence="4">Monomer.</text>
</comment>
<dbReference type="InterPro" id="IPR058240">
    <property type="entry name" value="rSAM_sf"/>
</dbReference>
<dbReference type="Pfam" id="PF04055">
    <property type="entry name" value="Radical_SAM"/>
    <property type="match status" value="1"/>
</dbReference>
<feature type="binding site" evidence="16">
    <location>
        <position position="178"/>
    </location>
    <ligand>
        <name>S-adenosyl-L-methionine</name>
        <dbReference type="ChEBI" id="CHEBI:59789"/>
        <label>2</label>
    </ligand>
</feature>
<feature type="binding site" evidence="16">
    <location>
        <position position="215"/>
    </location>
    <ligand>
        <name>S-adenosyl-L-methionine</name>
        <dbReference type="ChEBI" id="CHEBI:59789"/>
        <label>2</label>
    </ligand>
</feature>
<feature type="binding site" evidence="17">
    <location>
        <position position="72"/>
    </location>
    <ligand>
        <name>[4Fe-4S] cluster</name>
        <dbReference type="ChEBI" id="CHEBI:49883"/>
        <note>4Fe-4S-S-AdoMet</note>
    </ligand>
</feature>
<keyword evidence="5 15" id="KW-0004">4Fe-4S</keyword>
<feature type="binding site" evidence="16">
    <location>
        <position position="59"/>
    </location>
    <ligand>
        <name>S-adenosyl-L-methionine</name>
        <dbReference type="ChEBI" id="CHEBI:59789"/>
        <label>1</label>
    </ligand>
</feature>
<dbReference type="Gene3D" id="1.10.10.920">
    <property type="match status" value="1"/>
</dbReference>
<evidence type="ECO:0000313" key="19">
    <source>
        <dbReference type="EMBL" id="SFG11588.1"/>
    </source>
</evidence>
<evidence type="ECO:0000256" key="1">
    <source>
        <dbReference type="ARBA" id="ARBA00004496"/>
    </source>
</evidence>
<evidence type="ECO:0000256" key="14">
    <source>
        <dbReference type="ARBA" id="ARBA00048321"/>
    </source>
</evidence>
<evidence type="ECO:0000256" key="5">
    <source>
        <dbReference type="ARBA" id="ARBA00022485"/>
    </source>
</evidence>
<dbReference type="InterPro" id="IPR034505">
    <property type="entry name" value="Coproporphyrinogen-III_oxidase"/>
</dbReference>
<dbReference type="PANTHER" id="PTHR13932:SF6">
    <property type="entry name" value="OXYGEN-INDEPENDENT COPROPORPHYRINOGEN III OXIDASE"/>
    <property type="match status" value="1"/>
</dbReference>
<dbReference type="FunFam" id="3.80.30.20:FF:000012">
    <property type="entry name" value="Coproporphyrinogen-III oxidase"/>
    <property type="match status" value="1"/>
</dbReference>
<dbReference type="GO" id="GO:0006782">
    <property type="term" value="P:protoporphyrinogen IX biosynthetic process"/>
    <property type="evidence" value="ECO:0007669"/>
    <property type="project" value="UniProtKB-UniPathway"/>
</dbReference>
<proteinExistence type="inferred from homology"/>
<keyword evidence="10 15" id="KW-0408">Iron</keyword>